<reference evidence="3" key="1">
    <citation type="submission" date="2020-10" db="EMBL/GenBank/DDBJ databases">
        <authorList>
            <person name="Castelo-Branco R."/>
            <person name="Eusebio N."/>
            <person name="Adriana R."/>
            <person name="Vieira A."/>
            <person name="Brugerolle De Fraissinette N."/>
            <person name="Rezende De Castro R."/>
            <person name="Schneider M.P."/>
            <person name="Vasconcelos V."/>
            <person name="Leao P.N."/>
        </authorList>
    </citation>
    <scope>NUCLEOTIDE SEQUENCE</scope>
    <source>
        <strain evidence="3">LEGE 07310</strain>
    </source>
</reference>
<evidence type="ECO:0000259" key="2">
    <source>
        <dbReference type="Pfam" id="PF13191"/>
    </source>
</evidence>
<keyword evidence="1" id="KW-0812">Transmembrane</keyword>
<dbReference type="Proteomes" id="UP000636505">
    <property type="component" value="Unassembled WGS sequence"/>
</dbReference>
<proteinExistence type="predicted"/>
<protein>
    <submittedName>
        <fullName evidence="3">ATP-binding protein</fullName>
    </submittedName>
</protein>
<dbReference type="SUPFAM" id="SSF52540">
    <property type="entry name" value="P-loop containing nucleoside triphosphate hydrolases"/>
    <property type="match status" value="2"/>
</dbReference>
<organism evidence="3 4">
    <name type="scientific">Vasconcelosia minhoensis LEGE 07310</name>
    <dbReference type="NCBI Taxonomy" id="915328"/>
    <lineage>
        <taxon>Bacteria</taxon>
        <taxon>Bacillati</taxon>
        <taxon>Cyanobacteriota</taxon>
        <taxon>Cyanophyceae</taxon>
        <taxon>Nodosilineales</taxon>
        <taxon>Cymatolegaceae</taxon>
        <taxon>Vasconcelosia</taxon>
        <taxon>Vasconcelosia minhoensis</taxon>
    </lineage>
</organism>
<keyword evidence="3" id="KW-0547">Nucleotide-binding</keyword>
<dbReference type="InterPro" id="IPR027417">
    <property type="entry name" value="P-loop_NTPase"/>
</dbReference>
<dbReference type="InterPro" id="IPR041664">
    <property type="entry name" value="AAA_16"/>
</dbReference>
<feature type="domain" description="Orc1-like AAA ATPase" evidence="2">
    <location>
        <begin position="126"/>
        <end position="175"/>
    </location>
</feature>
<dbReference type="Pfam" id="PF13191">
    <property type="entry name" value="AAA_16"/>
    <property type="match status" value="1"/>
</dbReference>
<dbReference type="AlphaFoldDB" id="A0A8J7A8Z6"/>
<feature type="transmembrane region" description="Helical" evidence="1">
    <location>
        <begin position="218"/>
        <end position="239"/>
    </location>
</feature>
<evidence type="ECO:0000313" key="4">
    <source>
        <dbReference type="Proteomes" id="UP000636505"/>
    </source>
</evidence>
<evidence type="ECO:0000256" key="1">
    <source>
        <dbReference type="SAM" id="Phobius"/>
    </source>
</evidence>
<keyword evidence="3" id="KW-0067">ATP-binding</keyword>
<comment type="caution">
    <text evidence="3">The sequence shown here is derived from an EMBL/GenBank/DDBJ whole genome shotgun (WGS) entry which is preliminary data.</text>
</comment>
<gene>
    <name evidence="3" type="ORF">IQ241_19510</name>
</gene>
<sequence length="268" mass="29805">MPSPPPLFIEATQNWHLDRLYADLAVAKGQFASHMQPGLTSVEKVRLRGLLCGYSPAEIAEQQVTATGTVEVSLSQTLYRYVEVLTARSRNTLESWRNVADWLRQAGYENTIVEINWQQVPDVPVFYGRQDELGELKDWVDPPSVPACRLIMLHGPSGIGKTTLAVKLAKAMRSRLSSLRQIGPGKGCGGSAEDSGPDQYFGFGNVLNAPFWLRRSRLFNLAVVWIAFLSSLGFTHGIIDSLNLVDCGRFGRGREVLKEQKDQLQVFL</sequence>
<dbReference type="RefSeq" id="WP_193910440.1">
    <property type="nucleotide sequence ID" value="NZ_JADEXG010000057.1"/>
</dbReference>
<evidence type="ECO:0000313" key="3">
    <source>
        <dbReference type="EMBL" id="MBE9079457.1"/>
    </source>
</evidence>
<dbReference type="GO" id="GO:0005524">
    <property type="term" value="F:ATP binding"/>
    <property type="evidence" value="ECO:0007669"/>
    <property type="project" value="UniProtKB-KW"/>
</dbReference>
<keyword evidence="1" id="KW-1133">Transmembrane helix</keyword>
<name>A0A8J7A8Z6_9CYAN</name>
<dbReference type="Gene3D" id="3.40.50.300">
    <property type="entry name" value="P-loop containing nucleotide triphosphate hydrolases"/>
    <property type="match status" value="1"/>
</dbReference>
<keyword evidence="1" id="KW-0472">Membrane</keyword>
<accession>A0A8J7A8Z6</accession>
<dbReference type="EMBL" id="JADEXG010000057">
    <property type="protein sequence ID" value="MBE9079457.1"/>
    <property type="molecule type" value="Genomic_DNA"/>
</dbReference>
<keyword evidence="4" id="KW-1185">Reference proteome</keyword>